<dbReference type="SUPFAM" id="SSF46785">
    <property type="entry name" value="Winged helix' DNA-binding domain"/>
    <property type="match status" value="1"/>
</dbReference>
<keyword evidence="2" id="KW-0238">DNA-binding</keyword>
<dbReference type="Pfam" id="PF13545">
    <property type="entry name" value="HTH_Crp_2"/>
    <property type="match status" value="1"/>
</dbReference>
<dbReference type="Pfam" id="PF00027">
    <property type="entry name" value="cNMP_binding"/>
    <property type="match status" value="1"/>
</dbReference>
<accession>J9FN08</accession>
<proteinExistence type="predicted"/>
<dbReference type="PANTHER" id="PTHR24567:SF58">
    <property type="entry name" value="CYCLIC AMP-BINDING REGULATORY PROTEIN"/>
    <property type="match status" value="1"/>
</dbReference>
<gene>
    <name evidence="5" type="ORF">EVA_15570</name>
</gene>
<evidence type="ECO:0000256" key="1">
    <source>
        <dbReference type="ARBA" id="ARBA00023015"/>
    </source>
</evidence>
<dbReference type="EMBL" id="AMCI01005343">
    <property type="protein sequence ID" value="EJW96326.1"/>
    <property type="molecule type" value="Genomic_DNA"/>
</dbReference>
<dbReference type="InterPro" id="IPR014710">
    <property type="entry name" value="RmlC-like_jellyroll"/>
</dbReference>
<protein>
    <submittedName>
        <fullName evidence="5">Transcription regulator, CRP family</fullName>
    </submittedName>
</protein>
<dbReference type="Gene3D" id="2.60.120.10">
    <property type="entry name" value="Jelly Rolls"/>
    <property type="match status" value="1"/>
</dbReference>
<evidence type="ECO:0000313" key="5">
    <source>
        <dbReference type="EMBL" id="EJW96326.1"/>
    </source>
</evidence>
<feature type="domain" description="Cyclic nucleotide-binding" evidence="4">
    <location>
        <begin position="1"/>
        <end position="97"/>
    </location>
</feature>
<dbReference type="InterPro" id="IPR018490">
    <property type="entry name" value="cNMP-bd_dom_sf"/>
</dbReference>
<organism evidence="5">
    <name type="scientific">gut metagenome</name>
    <dbReference type="NCBI Taxonomy" id="749906"/>
    <lineage>
        <taxon>unclassified sequences</taxon>
        <taxon>metagenomes</taxon>
        <taxon>organismal metagenomes</taxon>
    </lineage>
</organism>
<sequence length="202" mass="23469">MEIAERIRLGFQRQRKGQVLVSQDDLCSSLLFILDGEVRINKKSDAHNYELNEWTSQPLVLQPESLFGLSTRYTRTFTTETAVHILKVNKDAVRDILFYYPTFRINFLNLLSMRVQLANRQLWRPAASDLPLRFVQFLSSRCLRPAGRKELRISMQTLADELLTTRLNVSQLLNSLAQEGLIELKRERIFVPSMEKLLMGKV</sequence>
<dbReference type="PROSITE" id="PS50042">
    <property type="entry name" value="CNMP_BINDING_3"/>
    <property type="match status" value="1"/>
</dbReference>
<evidence type="ECO:0000259" key="4">
    <source>
        <dbReference type="PROSITE" id="PS50042"/>
    </source>
</evidence>
<dbReference type="CDD" id="cd00038">
    <property type="entry name" value="CAP_ED"/>
    <property type="match status" value="1"/>
</dbReference>
<dbReference type="PANTHER" id="PTHR24567">
    <property type="entry name" value="CRP FAMILY TRANSCRIPTIONAL REGULATORY PROTEIN"/>
    <property type="match status" value="1"/>
</dbReference>
<evidence type="ECO:0000256" key="2">
    <source>
        <dbReference type="ARBA" id="ARBA00023125"/>
    </source>
</evidence>
<dbReference type="InterPro" id="IPR012318">
    <property type="entry name" value="HTH_CRP"/>
</dbReference>
<name>J9FN08_9ZZZZ</name>
<dbReference type="InterPro" id="IPR050397">
    <property type="entry name" value="Env_Response_Regulators"/>
</dbReference>
<reference evidence="5" key="1">
    <citation type="journal article" date="2012" name="PLoS ONE">
        <title>Gene sets for utilization of primary and secondary nutrition supplies in the distal gut of endangered iberian lynx.</title>
        <authorList>
            <person name="Alcaide M."/>
            <person name="Messina E."/>
            <person name="Richter M."/>
            <person name="Bargiela R."/>
            <person name="Peplies J."/>
            <person name="Huws S.A."/>
            <person name="Newbold C.J."/>
            <person name="Golyshin P.N."/>
            <person name="Simon M.A."/>
            <person name="Lopez G."/>
            <person name="Yakimov M.M."/>
            <person name="Ferrer M."/>
        </authorList>
    </citation>
    <scope>NUCLEOTIDE SEQUENCE</scope>
</reference>
<dbReference type="AlphaFoldDB" id="J9FN08"/>
<dbReference type="GO" id="GO:0005829">
    <property type="term" value="C:cytosol"/>
    <property type="evidence" value="ECO:0007669"/>
    <property type="project" value="TreeGrafter"/>
</dbReference>
<dbReference type="SUPFAM" id="SSF51206">
    <property type="entry name" value="cAMP-binding domain-like"/>
    <property type="match status" value="1"/>
</dbReference>
<keyword evidence="1" id="KW-0805">Transcription regulation</keyword>
<keyword evidence="3" id="KW-0804">Transcription</keyword>
<dbReference type="GO" id="GO:0003700">
    <property type="term" value="F:DNA-binding transcription factor activity"/>
    <property type="evidence" value="ECO:0007669"/>
    <property type="project" value="TreeGrafter"/>
</dbReference>
<comment type="caution">
    <text evidence="5">The sequence shown here is derived from an EMBL/GenBank/DDBJ whole genome shotgun (WGS) entry which is preliminary data.</text>
</comment>
<dbReference type="GO" id="GO:0003677">
    <property type="term" value="F:DNA binding"/>
    <property type="evidence" value="ECO:0007669"/>
    <property type="project" value="UniProtKB-KW"/>
</dbReference>
<dbReference type="InterPro" id="IPR036390">
    <property type="entry name" value="WH_DNA-bd_sf"/>
</dbReference>
<evidence type="ECO:0000256" key="3">
    <source>
        <dbReference type="ARBA" id="ARBA00023163"/>
    </source>
</evidence>
<dbReference type="InterPro" id="IPR000595">
    <property type="entry name" value="cNMP-bd_dom"/>
</dbReference>